<dbReference type="InterPro" id="IPR041661">
    <property type="entry name" value="ZN622/Rei1/Reh1_Znf-C2H2"/>
</dbReference>
<keyword evidence="3" id="KW-0862">Zinc</keyword>
<evidence type="ECO:0000256" key="1">
    <source>
        <dbReference type="ARBA" id="ARBA00022723"/>
    </source>
</evidence>
<evidence type="ECO:0000256" key="6">
    <source>
        <dbReference type="SAM" id="MobiDB-lite"/>
    </source>
</evidence>
<evidence type="ECO:0000259" key="7">
    <source>
        <dbReference type="PROSITE" id="PS50157"/>
    </source>
</evidence>
<dbReference type="InterPro" id="IPR013087">
    <property type="entry name" value="Znf_C2H2_type"/>
</dbReference>
<feature type="region of interest" description="Disordered" evidence="6">
    <location>
        <begin position="1"/>
        <end position="95"/>
    </location>
</feature>
<dbReference type="SUPFAM" id="SSF57667">
    <property type="entry name" value="beta-beta-alpha zinc fingers"/>
    <property type="match status" value="2"/>
</dbReference>
<dbReference type="Pfam" id="PF12756">
    <property type="entry name" value="zf-C2H2_2"/>
    <property type="match status" value="2"/>
</dbReference>
<accession>A0ABN7VHF7</accession>
<comment type="similarity">
    <text evidence="4">Belongs to the ZNF277 family.</text>
</comment>
<dbReference type="PANTHER" id="PTHR13267:SF3">
    <property type="entry name" value="ZINC FINGER PROTEIN 277"/>
    <property type="match status" value="1"/>
</dbReference>
<feature type="non-terminal residue" evidence="8">
    <location>
        <position position="538"/>
    </location>
</feature>
<keyword evidence="1" id="KW-0479">Metal-binding</keyword>
<dbReference type="PROSITE" id="PS00028">
    <property type="entry name" value="ZINC_FINGER_C2H2_1"/>
    <property type="match status" value="1"/>
</dbReference>
<keyword evidence="2 5" id="KW-0863">Zinc-finger</keyword>
<evidence type="ECO:0000256" key="2">
    <source>
        <dbReference type="ARBA" id="ARBA00022771"/>
    </source>
</evidence>
<dbReference type="EMBL" id="CAJVQB010014952">
    <property type="protein sequence ID" value="CAG8771620.1"/>
    <property type="molecule type" value="Genomic_DNA"/>
</dbReference>
<feature type="region of interest" description="Disordered" evidence="6">
    <location>
        <begin position="447"/>
        <end position="474"/>
    </location>
</feature>
<protein>
    <submittedName>
        <fullName evidence="8">18290_t:CDS:1</fullName>
    </submittedName>
</protein>
<dbReference type="Proteomes" id="UP000789901">
    <property type="component" value="Unassembled WGS sequence"/>
</dbReference>
<feature type="compositionally biased region" description="Basic and acidic residues" evidence="6">
    <location>
        <begin position="52"/>
        <end position="65"/>
    </location>
</feature>
<feature type="compositionally biased region" description="Acidic residues" evidence="6">
    <location>
        <begin position="449"/>
        <end position="466"/>
    </location>
</feature>
<dbReference type="Gene3D" id="3.30.160.60">
    <property type="entry name" value="Classic Zinc Finger"/>
    <property type="match status" value="2"/>
</dbReference>
<evidence type="ECO:0000313" key="9">
    <source>
        <dbReference type="Proteomes" id="UP000789901"/>
    </source>
</evidence>
<dbReference type="InterPro" id="IPR036236">
    <property type="entry name" value="Znf_C2H2_sf"/>
</dbReference>
<feature type="compositionally biased region" description="Polar residues" evidence="6">
    <location>
        <begin position="1"/>
        <end position="22"/>
    </location>
</feature>
<comment type="caution">
    <text evidence="8">The sequence shown here is derived from an EMBL/GenBank/DDBJ whole genome shotgun (WGS) entry which is preliminary data.</text>
</comment>
<proteinExistence type="inferred from homology"/>
<keyword evidence="9" id="KW-1185">Reference proteome</keyword>
<evidence type="ECO:0000256" key="5">
    <source>
        <dbReference type="PROSITE-ProRule" id="PRU00042"/>
    </source>
</evidence>
<feature type="compositionally biased region" description="Low complexity" evidence="6">
    <location>
        <begin position="35"/>
        <end position="50"/>
    </location>
</feature>
<evidence type="ECO:0000313" key="8">
    <source>
        <dbReference type="EMBL" id="CAG8771620.1"/>
    </source>
</evidence>
<evidence type="ECO:0000256" key="4">
    <source>
        <dbReference type="ARBA" id="ARBA00034119"/>
    </source>
</evidence>
<dbReference type="SMART" id="SM00355">
    <property type="entry name" value="ZnF_C2H2"/>
    <property type="match status" value="5"/>
</dbReference>
<reference evidence="8 9" key="1">
    <citation type="submission" date="2021-06" db="EMBL/GenBank/DDBJ databases">
        <authorList>
            <person name="Kallberg Y."/>
            <person name="Tangrot J."/>
            <person name="Rosling A."/>
        </authorList>
    </citation>
    <scope>NUCLEOTIDE SEQUENCE [LARGE SCALE GENOMIC DNA]</scope>
    <source>
        <strain evidence="8 9">120-4 pot B 10/14</strain>
    </source>
</reference>
<feature type="domain" description="C2H2-type" evidence="7">
    <location>
        <begin position="260"/>
        <end position="284"/>
    </location>
</feature>
<sequence>MTDEWTSVTNSKNASRTYSSFGSRGKTLPRHKNNSTRISISSINNGVNINRLKQDTHSSSKRNSDPSHNTYPPGFDEPISPSSSGTISPDISREMPTLPPYHIELSTKCPFVNCQPKVTIIDSTTLVDHLKDAHKLRISNLHHVYLILEEYLEFWAKEITKDGVLEQLSVEVDEKLSKDRNIRDSLQRDKLNKILQIQANERDYDSKLERKCLFCKNICENRAVLFRHMFSEHNFNIGLPDNLANVDEFLQILEKKLTSLQCLYCEKIFTSSAVLRKHMRKKKHFKINAKNRIYDRFYVINYLEPGKNWETFEKERYDSDEEHHRDDSWDDWVEEESQPTNCLFCDTISPSSKDVKNHMKCTHGFDLLIIKRNLGLDFYQTIILINYIRSKTLNNTCMACDSTFDDNQHLIEHMNEENCFVEVPSLDNPLWKDLKYLYPTQPNDPLLDGFEDGEISDDNVNDDNDDVPLHNPDDTIVIPEEPPEELKEGIKQLMELNINNGSNGDNDYSINVQALVLKRTARSSNVASLFVEGKFFDP</sequence>
<dbReference type="PROSITE" id="PS50157">
    <property type="entry name" value="ZINC_FINGER_C2H2_2"/>
    <property type="match status" value="1"/>
</dbReference>
<dbReference type="InterPro" id="IPR040048">
    <property type="entry name" value="ZNF277"/>
</dbReference>
<feature type="compositionally biased region" description="Low complexity" evidence="6">
    <location>
        <begin position="78"/>
        <end position="90"/>
    </location>
</feature>
<organism evidence="8 9">
    <name type="scientific">Gigaspora margarita</name>
    <dbReference type="NCBI Taxonomy" id="4874"/>
    <lineage>
        <taxon>Eukaryota</taxon>
        <taxon>Fungi</taxon>
        <taxon>Fungi incertae sedis</taxon>
        <taxon>Mucoromycota</taxon>
        <taxon>Glomeromycotina</taxon>
        <taxon>Glomeromycetes</taxon>
        <taxon>Diversisporales</taxon>
        <taxon>Gigasporaceae</taxon>
        <taxon>Gigaspora</taxon>
    </lineage>
</organism>
<name>A0ABN7VHF7_GIGMA</name>
<evidence type="ECO:0000256" key="3">
    <source>
        <dbReference type="ARBA" id="ARBA00022833"/>
    </source>
</evidence>
<dbReference type="PANTHER" id="PTHR13267">
    <property type="entry name" value="ZINC FINGER PROTEIN 277"/>
    <property type="match status" value="1"/>
</dbReference>
<gene>
    <name evidence="8" type="ORF">GMARGA_LOCUS18583</name>
</gene>